<feature type="domain" description="PPIase cyclophilin-type" evidence="5">
    <location>
        <begin position="11"/>
        <end position="161"/>
    </location>
</feature>
<organism evidence="6 7">
    <name type="scientific">Hathewaya proteolytica DSM 3090</name>
    <dbReference type="NCBI Taxonomy" id="1121331"/>
    <lineage>
        <taxon>Bacteria</taxon>
        <taxon>Bacillati</taxon>
        <taxon>Bacillota</taxon>
        <taxon>Clostridia</taxon>
        <taxon>Eubacteriales</taxon>
        <taxon>Clostridiaceae</taxon>
        <taxon>Hathewaya</taxon>
    </lineage>
</organism>
<comment type="similarity">
    <text evidence="4">Belongs to the cyclophilin-type PPIase family.</text>
</comment>
<evidence type="ECO:0000256" key="3">
    <source>
        <dbReference type="ARBA" id="ARBA00023235"/>
    </source>
</evidence>
<dbReference type="InterPro" id="IPR029000">
    <property type="entry name" value="Cyclophilin-like_dom_sf"/>
</dbReference>
<comment type="function">
    <text evidence="1 4">PPIases accelerate the folding of proteins. It catalyzes the cis-trans isomerization of proline imidic peptide bonds in oligopeptides.</text>
</comment>
<proteinExistence type="inferred from homology"/>
<dbReference type="SUPFAM" id="SSF50891">
    <property type="entry name" value="Cyclophilin-like"/>
    <property type="match status" value="1"/>
</dbReference>
<comment type="catalytic activity">
    <reaction evidence="4">
        <text>[protein]-peptidylproline (omega=180) = [protein]-peptidylproline (omega=0)</text>
        <dbReference type="Rhea" id="RHEA:16237"/>
        <dbReference type="Rhea" id="RHEA-COMP:10747"/>
        <dbReference type="Rhea" id="RHEA-COMP:10748"/>
        <dbReference type="ChEBI" id="CHEBI:83833"/>
        <dbReference type="ChEBI" id="CHEBI:83834"/>
        <dbReference type="EC" id="5.2.1.8"/>
    </reaction>
</comment>
<dbReference type="PANTHER" id="PTHR45625">
    <property type="entry name" value="PEPTIDYL-PROLYL CIS-TRANS ISOMERASE-RELATED"/>
    <property type="match status" value="1"/>
</dbReference>
<sequence length="201" mass="22756">MKNPIAKLKIKNGATITMELYPDQAPESVKNFISLCNKNFYEGLYFWRVEPHKMIQSGCPDNDGTGAMEYCIKSECINNGVNNTLKFTRGAVGLGRFEYNTECSDFYIVLEDNPKLDDEYVCFARVIDGMEEADRIGSFPVEECGFMHKALEKAYIESLTVDTFVVDYGEPEKLPGFPKEELVARMNAAIEERQKSGYSAF</sequence>
<dbReference type="EC" id="5.2.1.8" evidence="4"/>
<dbReference type="GO" id="GO:0003755">
    <property type="term" value="F:peptidyl-prolyl cis-trans isomerase activity"/>
    <property type="evidence" value="ECO:0007669"/>
    <property type="project" value="UniProtKB-UniRule"/>
</dbReference>
<dbReference type="Proteomes" id="UP000183952">
    <property type="component" value="Unassembled WGS sequence"/>
</dbReference>
<keyword evidence="2 4" id="KW-0697">Rotamase</keyword>
<dbReference type="CDD" id="cd00317">
    <property type="entry name" value="cyclophilin"/>
    <property type="match status" value="1"/>
</dbReference>
<name>A0A1M6NSC2_9CLOT</name>
<evidence type="ECO:0000259" key="5">
    <source>
        <dbReference type="PROSITE" id="PS50072"/>
    </source>
</evidence>
<gene>
    <name evidence="6" type="ORF">SAMN02745248_01465</name>
</gene>
<dbReference type="InterPro" id="IPR002130">
    <property type="entry name" value="Cyclophilin-type_PPIase_dom"/>
</dbReference>
<evidence type="ECO:0000256" key="1">
    <source>
        <dbReference type="ARBA" id="ARBA00002388"/>
    </source>
</evidence>
<dbReference type="PRINTS" id="PR00153">
    <property type="entry name" value="CSAPPISMRASE"/>
</dbReference>
<dbReference type="AlphaFoldDB" id="A0A1M6NSC2"/>
<evidence type="ECO:0000313" key="7">
    <source>
        <dbReference type="Proteomes" id="UP000183952"/>
    </source>
</evidence>
<dbReference type="PROSITE" id="PS50072">
    <property type="entry name" value="CSA_PPIASE_2"/>
    <property type="match status" value="1"/>
</dbReference>
<reference evidence="6 7" key="1">
    <citation type="submission" date="2016-11" db="EMBL/GenBank/DDBJ databases">
        <authorList>
            <person name="Jaros S."/>
            <person name="Januszkiewicz K."/>
            <person name="Wedrychowicz H."/>
        </authorList>
    </citation>
    <scope>NUCLEOTIDE SEQUENCE [LARGE SCALE GENOMIC DNA]</scope>
    <source>
        <strain evidence="6 7">DSM 3090</strain>
    </source>
</reference>
<protein>
    <recommendedName>
        <fullName evidence="4">Peptidyl-prolyl cis-trans isomerase</fullName>
        <shortName evidence="4">PPIase</shortName>
        <ecNumber evidence="4">5.2.1.8</ecNumber>
    </recommendedName>
</protein>
<keyword evidence="3 4" id="KW-0413">Isomerase</keyword>
<dbReference type="Gene3D" id="2.40.100.10">
    <property type="entry name" value="Cyclophilin-like"/>
    <property type="match status" value="1"/>
</dbReference>
<dbReference type="RefSeq" id="WP_072903438.1">
    <property type="nucleotide sequence ID" value="NZ_FRAD01000011.1"/>
</dbReference>
<evidence type="ECO:0000313" key="6">
    <source>
        <dbReference type="EMBL" id="SHJ98560.1"/>
    </source>
</evidence>
<evidence type="ECO:0000256" key="4">
    <source>
        <dbReference type="RuleBase" id="RU363019"/>
    </source>
</evidence>
<dbReference type="EMBL" id="FRAD01000011">
    <property type="protein sequence ID" value="SHJ98560.1"/>
    <property type="molecule type" value="Genomic_DNA"/>
</dbReference>
<dbReference type="PANTHER" id="PTHR45625:SF4">
    <property type="entry name" value="PEPTIDYLPROLYL ISOMERASE DOMAIN AND WD REPEAT-CONTAINING PROTEIN 1"/>
    <property type="match status" value="1"/>
</dbReference>
<dbReference type="Pfam" id="PF00160">
    <property type="entry name" value="Pro_isomerase"/>
    <property type="match status" value="1"/>
</dbReference>
<dbReference type="InterPro" id="IPR044666">
    <property type="entry name" value="Cyclophilin_A-like"/>
</dbReference>
<accession>A0A1M6NSC2</accession>
<keyword evidence="7" id="KW-1185">Reference proteome</keyword>
<evidence type="ECO:0000256" key="2">
    <source>
        <dbReference type="ARBA" id="ARBA00023110"/>
    </source>
</evidence>
<dbReference type="STRING" id="1121331.SAMN02745248_01465"/>